<keyword evidence="9" id="KW-0457">Lysine biosynthesis</keyword>
<keyword evidence="15" id="KW-1185">Reference proteome</keyword>
<dbReference type="SUPFAM" id="SSF55347">
    <property type="entry name" value="Glyceraldehyde-3-phosphate dehydrogenase-like, C-terminal domain"/>
    <property type="match status" value="1"/>
</dbReference>
<keyword evidence="6" id="KW-0521">NADP</keyword>
<dbReference type="GO" id="GO:0050661">
    <property type="term" value="F:NADP binding"/>
    <property type="evidence" value="ECO:0007669"/>
    <property type="project" value="InterPro"/>
</dbReference>
<evidence type="ECO:0000256" key="3">
    <source>
        <dbReference type="ARBA" id="ARBA00013120"/>
    </source>
</evidence>
<comment type="catalytic activity">
    <reaction evidence="11">
        <text>L-aspartate 4-semialdehyde + phosphate + NADP(+) = 4-phospho-L-aspartate + NADPH + H(+)</text>
        <dbReference type="Rhea" id="RHEA:24284"/>
        <dbReference type="ChEBI" id="CHEBI:15378"/>
        <dbReference type="ChEBI" id="CHEBI:43474"/>
        <dbReference type="ChEBI" id="CHEBI:57535"/>
        <dbReference type="ChEBI" id="CHEBI:57783"/>
        <dbReference type="ChEBI" id="CHEBI:58349"/>
        <dbReference type="ChEBI" id="CHEBI:537519"/>
        <dbReference type="EC" id="1.2.1.11"/>
    </reaction>
</comment>
<evidence type="ECO:0000256" key="9">
    <source>
        <dbReference type="ARBA" id="ARBA00023154"/>
    </source>
</evidence>
<evidence type="ECO:0000256" key="6">
    <source>
        <dbReference type="ARBA" id="ARBA00022857"/>
    </source>
</evidence>
<dbReference type="GO" id="GO:0009097">
    <property type="term" value="P:isoleucine biosynthetic process"/>
    <property type="evidence" value="ECO:0007669"/>
    <property type="project" value="UniProtKB-UniRule"/>
</dbReference>
<evidence type="ECO:0000256" key="4">
    <source>
        <dbReference type="ARBA" id="ARBA00022605"/>
    </source>
</evidence>
<gene>
    <name evidence="14" type="ORF">CYR75_12270</name>
</gene>
<dbReference type="GO" id="GO:0004073">
    <property type="term" value="F:aspartate-semialdehyde dehydrogenase activity"/>
    <property type="evidence" value="ECO:0007669"/>
    <property type="project" value="UniProtKB-UniRule"/>
</dbReference>
<keyword evidence="7" id="KW-0220">Diaminopimelate biosynthesis</keyword>
<keyword evidence="4" id="KW-0028">Amino-acid biosynthesis</keyword>
<dbReference type="GO" id="GO:0009086">
    <property type="term" value="P:methionine biosynthetic process"/>
    <property type="evidence" value="ECO:0007669"/>
    <property type="project" value="UniProtKB-UniRule"/>
</dbReference>
<dbReference type="EMBL" id="CP025583">
    <property type="protein sequence ID" value="AUM74951.1"/>
    <property type="molecule type" value="Genomic_DNA"/>
</dbReference>
<dbReference type="GO" id="GO:0009089">
    <property type="term" value="P:lysine biosynthetic process via diaminopimelate"/>
    <property type="evidence" value="ECO:0007669"/>
    <property type="project" value="UniProtKB-UniRule"/>
</dbReference>
<protein>
    <recommendedName>
        <fullName evidence="3 12">Aspartate-semialdehyde dehydrogenase</fullName>
        <ecNumber evidence="3 12">1.2.1.11</ecNumber>
    </recommendedName>
</protein>
<dbReference type="KEGG" id="paru:CYR75_12270"/>
<dbReference type="CDD" id="cd18131">
    <property type="entry name" value="ASADH_C_bac_euk_like"/>
    <property type="match status" value="1"/>
</dbReference>
<proteinExistence type="inferred from homology"/>
<name>A0A2K9MH28_9RHOB</name>
<dbReference type="NCBIfam" id="TIGR01296">
    <property type="entry name" value="asd_B"/>
    <property type="match status" value="1"/>
</dbReference>
<dbReference type="PIRSF" id="PIRSF000148">
    <property type="entry name" value="ASA_dh"/>
    <property type="match status" value="1"/>
</dbReference>
<keyword evidence="8" id="KW-0560">Oxidoreductase</keyword>
<dbReference type="NCBIfam" id="NF011456">
    <property type="entry name" value="PRK14874.1"/>
    <property type="match status" value="1"/>
</dbReference>
<dbReference type="Gene3D" id="3.30.360.10">
    <property type="entry name" value="Dihydrodipicolinate Reductase, domain 2"/>
    <property type="match status" value="1"/>
</dbReference>
<evidence type="ECO:0000256" key="5">
    <source>
        <dbReference type="ARBA" id="ARBA00022697"/>
    </source>
</evidence>
<evidence type="ECO:0000256" key="8">
    <source>
        <dbReference type="ARBA" id="ARBA00023002"/>
    </source>
</evidence>
<evidence type="ECO:0000256" key="12">
    <source>
        <dbReference type="NCBIfam" id="TIGR01296"/>
    </source>
</evidence>
<dbReference type="Gene3D" id="3.40.50.720">
    <property type="entry name" value="NAD(P)-binding Rossmann-like Domain"/>
    <property type="match status" value="1"/>
</dbReference>
<dbReference type="InterPro" id="IPR012280">
    <property type="entry name" value="Semialdhyde_DH_dimer_dom"/>
</dbReference>
<keyword evidence="10" id="KW-0486">Methionine biosynthesis</keyword>
<dbReference type="InterPro" id="IPR000534">
    <property type="entry name" value="Semialdehyde_DH_NAD-bd"/>
</dbReference>
<dbReference type="GO" id="GO:0009088">
    <property type="term" value="P:threonine biosynthetic process"/>
    <property type="evidence" value="ECO:0007669"/>
    <property type="project" value="UniProtKB-UniRule"/>
</dbReference>
<dbReference type="Pfam" id="PF02774">
    <property type="entry name" value="Semialdhyde_dhC"/>
    <property type="match status" value="1"/>
</dbReference>
<accession>A0A2K9MH28</accession>
<dbReference type="PANTHER" id="PTHR46278">
    <property type="entry name" value="DEHYDROGENASE, PUTATIVE-RELATED"/>
    <property type="match status" value="1"/>
</dbReference>
<comment type="similarity">
    <text evidence="1">Belongs to the aspartate-semialdehyde dehydrogenase family.</text>
</comment>
<dbReference type="AlphaFoldDB" id="A0A2K9MH28"/>
<dbReference type="OrthoDB" id="9805684at2"/>
<sequence>MGYRIAVAGATTDIGREILNILAERGFPADEVTALAPRKSLGTEVSLGDETLKTRDIEGFDFTGQDIALFAMDADNAHKYAPIATRQGCVVIDASSAYRMDHAVPLIVPEANSDAIAGYRERMILASPAPMTAQLAVALKPLHDRARIRRVVVATYQSTMTAGKAGMDELWNQTKGMYVPGQEVEPSVFPRQLAFNVIPQIGAFMEDGATDAEWELKSEIKKLLGSSVRVAVTAVRVPVFVGDAAAVTIEFEDFVDEDEARDLLRESPGLMLIDKREDGGYVTPVEAVGDFATFVSRVRQDSTVENGLSLWVASDSLRKGSALNMVQIAELLGRDHLRKG</sequence>
<feature type="domain" description="Semialdehyde dehydrogenase NAD-binding" evidence="13">
    <location>
        <begin position="4"/>
        <end position="119"/>
    </location>
</feature>
<evidence type="ECO:0000256" key="10">
    <source>
        <dbReference type="ARBA" id="ARBA00023167"/>
    </source>
</evidence>
<dbReference type="RefSeq" id="WP_101500296.1">
    <property type="nucleotide sequence ID" value="NZ_CP025583.1"/>
</dbReference>
<dbReference type="Pfam" id="PF01118">
    <property type="entry name" value="Semialdhyde_dh"/>
    <property type="match status" value="1"/>
</dbReference>
<dbReference type="EC" id="1.2.1.11" evidence="3 12"/>
<evidence type="ECO:0000256" key="2">
    <source>
        <dbReference type="ARBA" id="ARBA00011738"/>
    </source>
</evidence>
<evidence type="ECO:0000256" key="1">
    <source>
        <dbReference type="ARBA" id="ARBA00010584"/>
    </source>
</evidence>
<organism evidence="14 15">
    <name type="scientific">Paracoccus jeotgali</name>
    <dbReference type="NCBI Taxonomy" id="2065379"/>
    <lineage>
        <taxon>Bacteria</taxon>
        <taxon>Pseudomonadati</taxon>
        <taxon>Pseudomonadota</taxon>
        <taxon>Alphaproteobacteria</taxon>
        <taxon>Rhodobacterales</taxon>
        <taxon>Paracoccaceae</taxon>
        <taxon>Paracoccus</taxon>
    </lineage>
</organism>
<evidence type="ECO:0000313" key="15">
    <source>
        <dbReference type="Proteomes" id="UP000234882"/>
    </source>
</evidence>
<dbReference type="InterPro" id="IPR005986">
    <property type="entry name" value="Asp_semialdehyde_DH_beta"/>
</dbReference>
<evidence type="ECO:0000256" key="7">
    <source>
        <dbReference type="ARBA" id="ARBA00022915"/>
    </source>
</evidence>
<evidence type="ECO:0000259" key="13">
    <source>
        <dbReference type="SMART" id="SM00859"/>
    </source>
</evidence>
<comment type="subunit">
    <text evidence="2">Homodimer.</text>
</comment>
<keyword evidence="5" id="KW-0791">Threonine biosynthesis</keyword>
<dbReference type="SMART" id="SM00859">
    <property type="entry name" value="Semialdhyde_dh"/>
    <property type="match status" value="1"/>
</dbReference>
<dbReference type="PANTHER" id="PTHR46278:SF2">
    <property type="entry name" value="ASPARTATE-SEMIALDEHYDE DEHYDROGENASE"/>
    <property type="match status" value="1"/>
</dbReference>
<evidence type="ECO:0000313" key="14">
    <source>
        <dbReference type="EMBL" id="AUM74951.1"/>
    </source>
</evidence>
<dbReference type="GO" id="GO:0019877">
    <property type="term" value="P:diaminopimelate biosynthetic process"/>
    <property type="evidence" value="ECO:0007669"/>
    <property type="project" value="UniProtKB-KW"/>
</dbReference>
<dbReference type="Proteomes" id="UP000234882">
    <property type="component" value="Chromosome"/>
</dbReference>
<dbReference type="InterPro" id="IPR036291">
    <property type="entry name" value="NAD(P)-bd_dom_sf"/>
</dbReference>
<dbReference type="GO" id="GO:0046983">
    <property type="term" value="F:protein dimerization activity"/>
    <property type="evidence" value="ECO:0007669"/>
    <property type="project" value="InterPro"/>
</dbReference>
<evidence type="ECO:0000256" key="11">
    <source>
        <dbReference type="ARBA" id="ARBA00047891"/>
    </source>
</evidence>
<dbReference type="SUPFAM" id="SSF51735">
    <property type="entry name" value="NAD(P)-binding Rossmann-fold domains"/>
    <property type="match status" value="1"/>
</dbReference>
<dbReference type="GO" id="GO:0051287">
    <property type="term" value="F:NAD binding"/>
    <property type="evidence" value="ECO:0007669"/>
    <property type="project" value="InterPro"/>
</dbReference>
<reference evidence="15" key="1">
    <citation type="submission" date="2017-12" db="EMBL/GenBank/DDBJ databases">
        <title>Genomic analysis of Paracoccus sp. CBA4604.</title>
        <authorList>
            <person name="Roh S.W."/>
            <person name="Kim J.Y."/>
            <person name="Kim J.S."/>
        </authorList>
    </citation>
    <scope>NUCLEOTIDE SEQUENCE [LARGE SCALE GENOMIC DNA]</scope>
    <source>
        <strain evidence="15">CBA4604</strain>
    </source>
</reference>